<dbReference type="GO" id="GO:0004029">
    <property type="term" value="F:aldehyde dehydrogenase (NAD+) activity"/>
    <property type="evidence" value="ECO:0007669"/>
    <property type="project" value="TreeGrafter"/>
</dbReference>
<dbReference type="AlphaFoldDB" id="Q10VA0"/>
<dbReference type="GO" id="GO:0005737">
    <property type="term" value="C:cytoplasm"/>
    <property type="evidence" value="ECO:0007669"/>
    <property type="project" value="TreeGrafter"/>
</dbReference>
<sequence length="273" mass="30656">MKIAIIGCGYVGSAVAKLWSQKGHKMIITTTTPERVSELQNITQQVVVMKGNDFNAMKDVLQNQEVVLLSVGDRYRTGYKQTYLETAETLLTALKKTPTVKQIIYTGSYSVYGDKNGEWVDENSSVTPATEGGKILHETEQVLLSASTPQQRVCILRLGGIYGPGRELVKIFSRWEGQTRPGSGNDVTNWIHLDDIVEALEFAKKKQLQGIYNLVNNVPMISRELLDGLHKYQGLGQIYWDDSTFSTRPFNARVSNQKLRNEGFELVHPEIVF</sequence>
<dbReference type="InterPro" id="IPR001509">
    <property type="entry name" value="Epimerase_deHydtase"/>
</dbReference>
<protein>
    <submittedName>
        <fullName evidence="2">NAD-dependent epimerase/dehydratase</fullName>
    </submittedName>
</protein>
<organism evidence="2">
    <name type="scientific">Trichodesmium erythraeum (strain IMS101)</name>
    <dbReference type="NCBI Taxonomy" id="203124"/>
    <lineage>
        <taxon>Bacteria</taxon>
        <taxon>Bacillati</taxon>
        <taxon>Cyanobacteriota</taxon>
        <taxon>Cyanophyceae</taxon>
        <taxon>Oscillatoriophycideae</taxon>
        <taxon>Oscillatoriales</taxon>
        <taxon>Microcoleaceae</taxon>
        <taxon>Trichodesmium</taxon>
    </lineage>
</organism>
<proteinExistence type="predicted"/>
<dbReference type="InterPro" id="IPR051783">
    <property type="entry name" value="NAD(P)-dependent_oxidoreduct"/>
</dbReference>
<gene>
    <name evidence="2" type="ordered locus">Tery_4900</name>
</gene>
<dbReference type="PANTHER" id="PTHR48079">
    <property type="entry name" value="PROTEIN YEEZ"/>
    <property type="match status" value="1"/>
</dbReference>
<dbReference type="InterPro" id="IPR036291">
    <property type="entry name" value="NAD(P)-bd_dom_sf"/>
</dbReference>
<dbReference type="RefSeq" id="WP_011614124.1">
    <property type="nucleotide sequence ID" value="NC_008312.1"/>
</dbReference>
<evidence type="ECO:0000259" key="1">
    <source>
        <dbReference type="Pfam" id="PF01370"/>
    </source>
</evidence>
<dbReference type="PANTHER" id="PTHR48079:SF6">
    <property type="entry name" value="NAD(P)-BINDING DOMAIN-CONTAINING PROTEIN-RELATED"/>
    <property type="match status" value="1"/>
</dbReference>
<dbReference type="Gene3D" id="3.40.50.720">
    <property type="entry name" value="NAD(P)-binding Rossmann-like Domain"/>
    <property type="match status" value="1"/>
</dbReference>
<dbReference type="Pfam" id="PF01370">
    <property type="entry name" value="Epimerase"/>
    <property type="match status" value="1"/>
</dbReference>
<feature type="domain" description="NAD-dependent epimerase/dehydratase" evidence="1">
    <location>
        <begin position="5"/>
        <end position="213"/>
    </location>
</feature>
<dbReference type="OrthoDB" id="9808276at2"/>
<evidence type="ECO:0000313" key="2">
    <source>
        <dbReference type="EMBL" id="ABG53824.1"/>
    </source>
</evidence>
<reference evidence="2" key="1">
    <citation type="submission" date="2006-06" db="EMBL/GenBank/DDBJ databases">
        <title>Complete sequence of Trichodesmium erythraeum IMS101.</title>
        <authorList>
            <consortium name="US DOE Joint Genome Institute"/>
            <person name="Copeland A."/>
            <person name="Lucas S."/>
            <person name="Lapidus A."/>
            <person name="Barry K."/>
            <person name="Detter J.C."/>
            <person name="Glavina del Rio T."/>
            <person name="Hammon N."/>
            <person name="Israni S."/>
            <person name="Dalin E."/>
            <person name="Tice H."/>
            <person name="Pitluck S."/>
            <person name="Kiss H."/>
            <person name="Munk A.C."/>
            <person name="Brettin T."/>
            <person name="Bruce D."/>
            <person name="Han C."/>
            <person name="Tapia R."/>
            <person name="Gilna P."/>
            <person name="Schmutz J."/>
            <person name="Larimer F."/>
            <person name="Land M."/>
            <person name="Hauser L."/>
            <person name="Kyrpides N."/>
            <person name="Kim E."/>
            <person name="Richardson P."/>
        </authorList>
    </citation>
    <scope>NUCLEOTIDE SEQUENCE [LARGE SCALE GENOMIC DNA]</scope>
    <source>
        <strain evidence="2">IMS101</strain>
    </source>
</reference>
<dbReference type="STRING" id="203124.Tery_4900"/>
<accession>Q10VA0</accession>
<dbReference type="CDD" id="cd05266">
    <property type="entry name" value="SDR_a4"/>
    <property type="match status" value="1"/>
</dbReference>
<dbReference type="eggNOG" id="COG0451">
    <property type="taxonomic scope" value="Bacteria"/>
</dbReference>
<dbReference type="KEGG" id="ter:Tery_4900"/>
<dbReference type="EMBL" id="CP000393">
    <property type="protein sequence ID" value="ABG53824.1"/>
    <property type="molecule type" value="Genomic_DNA"/>
</dbReference>
<name>Q10VA0_TRIEI</name>
<dbReference type="HOGENOM" id="CLU_007383_11_0_3"/>
<dbReference type="SUPFAM" id="SSF51735">
    <property type="entry name" value="NAD(P)-binding Rossmann-fold domains"/>
    <property type="match status" value="1"/>
</dbReference>